<comment type="pathway">
    <text evidence="4 17">Cell wall biogenesis; peptidoglycan biosynthesis.</text>
</comment>
<accession>A0A852ZR66</accession>
<organism evidence="19 20">
    <name type="scientific">Actinopolymorpha rutila</name>
    <dbReference type="NCBI Taxonomy" id="446787"/>
    <lineage>
        <taxon>Bacteria</taxon>
        <taxon>Bacillati</taxon>
        <taxon>Actinomycetota</taxon>
        <taxon>Actinomycetes</taxon>
        <taxon>Propionibacteriales</taxon>
        <taxon>Actinopolymorphaceae</taxon>
        <taxon>Actinopolymorpha</taxon>
    </lineage>
</organism>
<evidence type="ECO:0000256" key="16">
    <source>
        <dbReference type="ARBA" id="ARBA00048914"/>
    </source>
</evidence>
<protein>
    <recommendedName>
        <fullName evidence="17">UDP-N-acetylenolpyruvoylglucosamine reductase</fullName>
        <ecNumber evidence="17">1.3.1.98</ecNumber>
    </recommendedName>
    <alternativeName>
        <fullName evidence="17">UDP-N-acetylmuramate dehydrogenase</fullName>
    </alternativeName>
</protein>
<dbReference type="SUPFAM" id="SSF56194">
    <property type="entry name" value="Uridine diphospho-N-Acetylenolpyruvylglucosamine reductase, MurB, C-terminal domain"/>
    <property type="match status" value="1"/>
</dbReference>
<dbReference type="SUPFAM" id="SSF56176">
    <property type="entry name" value="FAD-binding/transporter-associated domain-like"/>
    <property type="match status" value="1"/>
</dbReference>
<dbReference type="EMBL" id="JACBZH010000001">
    <property type="protein sequence ID" value="NYH91889.1"/>
    <property type="molecule type" value="Genomic_DNA"/>
</dbReference>
<evidence type="ECO:0000313" key="19">
    <source>
        <dbReference type="EMBL" id="NYH91889.1"/>
    </source>
</evidence>
<dbReference type="Proteomes" id="UP000579605">
    <property type="component" value="Unassembled WGS sequence"/>
</dbReference>
<evidence type="ECO:0000256" key="15">
    <source>
        <dbReference type="ARBA" id="ARBA00023316"/>
    </source>
</evidence>
<evidence type="ECO:0000256" key="17">
    <source>
        <dbReference type="HAMAP-Rule" id="MF_00037"/>
    </source>
</evidence>
<dbReference type="GO" id="GO:0071555">
    <property type="term" value="P:cell wall organization"/>
    <property type="evidence" value="ECO:0007669"/>
    <property type="project" value="UniProtKB-KW"/>
</dbReference>
<dbReference type="GO" id="GO:0071949">
    <property type="term" value="F:FAD binding"/>
    <property type="evidence" value="ECO:0007669"/>
    <property type="project" value="InterPro"/>
</dbReference>
<feature type="active site" evidence="17">
    <location>
        <position position="338"/>
    </location>
</feature>
<dbReference type="Gene3D" id="3.30.465.10">
    <property type="match status" value="1"/>
</dbReference>
<feature type="active site" evidence="17">
    <location>
        <position position="166"/>
    </location>
</feature>
<evidence type="ECO:0000256" key="7">
    <source>
        <dbReference type="ARBA" id="ARBA00022618"/>
    </source>
</evidence>
<keyword evidence="11 17" id="KW-0133">Cell shape</keyword>
<evidence type="ECO:0000256" key="10">
    <source>
        <dbReference type="ARBA" id="ARBA00022857"/>
    </source>
</evidence>
<feature type="active site" description="Proton donor" evidence="17">
    <location>
        <position position="244"/>
    </location>
</feature>
<evidence type="ECO:0000313" key="20">
    <source>
        <dbReference type="Proteomes" id="UP000579605"/>
    </source>
</evidence>
<comment type="caution">
    <text evidence="19">The sequence shown here is derived from an EMBL/GenBank/DDBJ whole genome shotgun (WGS) entry which is preliminary data.</text>
</comment>
<dbReference type="Pfam" id="PF01565">
    <property type="entry name" value="FAD_binding_4"/>
    <property type="match status" value="1"/>
</dbReference>
<dbReference type="InterPro" id="IPR016167">
    <property type="entry name" value="FAD-bd_PCMH_sub1"/>
</dbReference>
<dbReference type="GO" id="GO:0008762">
    <property type="term" value="F:UDP-N-acetylmuramate dehydrogenase activity"/>
    <property type="evidence" value="ECO:0007669"/>
    <property type="project" value="UniProtKB-UniRule"/>
</dbReference>
<evidence type="ECO:0000256" key="14">
    <source>
        <dbReference type="ARBA" id="ARBA00023306"/>
    </source>
</evidence>
<sequence>MPERTNIPLAELTTLRLGGPAKRLVEVDDEAALLEVVRGADAAGEPLLVLGGGSNVVVADEGFPGTALHVCTRGVRVESQDACGGAVVRVAAGENWDALVARAVAEGWVGVEALSGIPGLVGAAPIQNVGAYGQEVAQTLAQVRVWDREDSAVRTFAAEECGFGYRSSRFKRSPQRYVVLEVVFQLRLGELGATVQYAELSRTLGVELGARAPSADVRAAVLGLRAGKGMVLDAGDHDTWSAGSFFTNPVIPAEAAAGLPAKAPRWPAGDGLVKTSAAWLIEHAGFGKGYGTGPARLSSKHTLALTNTGTATTADLLALAREIRAGVLGRFGVDLVNEPVLVGCEL</sequence>
<comment type="catalytic activity">
    <reaction evidence="16 17">
        <text>UDP-N-acetyl-alpha-D-muramate + NADP(+) = UDP-N-acetyl-3-O-(1-carboxyvinyl)-alpha-D-glucosamine + NADPH + H(+)</text>
        <dbReference type="Rhea" id="RHEA:12248"/>
        <dbReference type="ChEBI" id="CHEBI:15378"/>
        <dbReference type="ChEBI" id="CHEBI:57783"/>
        <dbReference type="ChEBI" id="CHEBI:58349"/>
        <dbReference type="ChEBI" id="CHEBI:68483"/>
        <dbReference type="ChEBI" id="CHEBI:70757"/>
        <dbReference type="EC" id="1.3.1.98"/>
    </reaction>
</comment>
<evidence type="ECO:0000256" key="8">
    <source>
        <dbReference type="ARBA" id="ARBA00022630"/>
    </source>
</evidence>
<keyword evidence="6 17" id="KW-0963">Cytoplasm</keyword>
<dbReference type="EC" id="1.3.1.98" evidence="17"/>
<dbReference type="InterPro" id="IPR036635">
    <property type="entry name" value="MurB_C_sf"/>
</dbReference>
<proteinExistence type="inferred from homology"/>
<evidence type="ECO:0000256" key="6">
    <source>
        <dbReference type="ARBA" id="ARBA00022490"/>
    </source>
</evidence>
<keyword evidence="14 17" id="KW-0131">Cell cycle</keyword>
<dbReference type="InterPro" id="IPR011601">
    <property type="entry name" value="MurB_C"/>
</dbReference>
<dbReference type="AlphaFoldDB" id="A0A852ZR66"/>
<evidence type="ECO:0000256" key="2">
    <source>
        <dbReference type="ARBA" id="ARBA00003921"/>
    </source>
</evidence>
<comment type="function">
    <text evidence="2 17">Cell wall formation.</text>
</comment>
<dbReference type="GO" id="GO:0009252">
    <property type="term" value="P:peptidoglycan biosynthetic process"/>
    <property type="evidence" value="ECO:0007669"/>
    <property type="project" value="UniProtKB-UniRule"/>
</dbReference>
<dbReference type="PROSITE" id="PS51387">
    <property type="entry name" value="FAD_PCMH"/>
    <property type="match status" value="1"/>
</dbReference>
<dbReference type="NCBIfam" id="NF010478">
    <property type="entry name" value="PRK13903.1"/>
    <property type="match status" value="1"/>
</dbReference>
<keyword evidence="10 17" id="KW-0521">NADP</keyword>
<dbReference type="InterPro" id="IPR006094">
    <property type="entry name" value="Oxid_FAD_bind_N"/>
</dbReference>
<evidence type="ECO:0000256" key="11">
    <source>
        <dbReference type="ARBA" id="ARBA00022960"/>
    </source>
</evidence>
<evidence type="ECO:0000256" key="9">
    <source>
        <dbReference type="ARBA" id="ARBA00022827"/>
    </source>
</evidence>
<keyword evidence="13 17" id="KW-0560">Oxidoreductase</keyword>
<dbReference type="InterPro" id="IPR016166">
    <property type="entry name" value="FAD-bd_PCMH"/>
</dbReference>
<keyword evidence="20" id="KW-1185">Reference proteome</keyword>
<dbReference type="Gene3D" id="3.30.43.10">
    <property type="entry name" value="Uridine Diphospho-n-acetylenolpyruvylglucosamine Reductase, domain 2"/>
    <property type="match status" value="1"/>
</dbReference>
<evidence type="ECO:0000256" key="5">
    <source>
        <dbReference type="ARBA" id="ARBA00010485"/>
    </source>
</evidence>
<dbReference type="RefSeq" id="WP_337796161.1">
    <property type="nucleotide sequence ID" value="NZ_BAAARR010000001.1"/>
</dbReference>
<keyword evidence="15 17" id="KW-0961">Cell wall biogenesis/degradation</keyword>
<evidence type="ECO:0000259" key="18">
    <source>
        <dbReference type="PROSITE" id="PS51387"/>
    </source>
</evidence>
<keyword evidence="12 17" id="KW-0573">Peptidoglycan synthesis</keyword>
<dbReference type="GO" id="GO:0005829">
    <property type="term" value="C:cytosol"/>
    <property type="evidence" value="ECO:0007669"/>
    <property type="project" value="TreeGrafter"/>
</dbReference>
<evidence type="ECO:0000256" key="12">
    <source>
        <dbReference type="ARBA" id="ARBA00022984"/>
    </source>
</evidence>
<reference evidence="19 20" key="1">
    <citation type="submission" date="2020-07" db="EMBL/GenBank/DDBJ databases">
        <title>Sequencing the genomes of 1000 actinobacteria strains.</title>
        <authorList>
            <person name="Klenk H.-P."/>
        </authorList>
    </citation>
    <scope>NUCLEOTIDE SEQUENCE [LARGE SCALE GENOMIC DNA]</scope>
    <source>
        <strain evidence="19 20">DSM 18448</strain>
    </source>
</reference>
<dbReference type="InterPro" id="IPR003170">
    <property type="entry name" value="MurB"/>
</dbReference>
<dbReference type="UniPathway" id="UPA00219"/>
<dbReference type="GO" id="GO:0008360">
    <property type="term" value="P:regulation of cell shape"/>
    <property type="evidence" value="ECO:0007669"/>
    <property type="project" value="UniProtKB-KW"/>
</dbReference>
<dbReference type="InterPro" id="IPR036318">
    <property type="entry name" value="FAD-bd_PCMH-like_sf"/>
</dbReference>
<evidence type="ECO:0000256" key="1">
    <source>
        <dbReference type="ARBA" id="ARBA00001974"/>
    </source>
</evidence>
<keyword evidence="9 17" id="KW-0274">FAD</keyword>
<comment type="cofactor">
    <cofactor evidence="1 17">
        <name>FAD</name>
        <dbReference type="ChEBI" id="CHEBI:57692"/>
    </cofactor>
</comment>
<dbReference type="Gene3D" id="3.90.78.10">
    <property type="entry name" value="UDP-N-acetylenolpyruvoylglucosamine reductase, C-terminal domain"/>
    <property type="match status" value="1"/>
</dbReference>
<dbReference type="PANTHER" id="PTHR21071">
    <property type="entry name" value="UDP-N-ACETYLENOLPYRUVOYLGLUCOSAMINE REDUCTASE"/>
    <property type="match status" value="1"/>
</dbReference>
<keyword evidence="8 17" id="KW-0285">Flavoprotein</keyword>
<name>A0A852ZR66_9ACTN</name>
<feature type="domain" description="FAD-binding PCMH-type" evidence="18">
    <location>
        <begin position="17"/>
        <end position="217"/>
    </location>
</feature>
<comment type="similarity">
    <text evidence="5 17">Belongs to the MurB family.</text>
</comment>
<evidence type="ECO:0000256" key="3">
    <source>
        <dbReference type="ARBA" id="ARBA00004496"/>
    </source>
</evidence>
<dbReference type="HAMAP" id="MF_00037">
    <property type="entry name" value="MurB"/>
    <property type="match status" value="1"/>
</dbReference>
<comment type="subcellular location">
    <subcellularLocation>
        <location evidence="3 17">Cytoplasm</location>
    </subcellularLocation>
</comment>
<dbReference type="GO" id="GO:0051301">
    <property type="term" value="P:cell division"/>
    <property type="evidence" value="ECO:0007669"/>
    <property type="project" value="UniProtKB-KW"/>
</dbReference>
<keyword evidence="7 17" id="KW-0132">Cell division</keyword>
<dbReference type="Pfam" id="PF02873">
    <property type="entry name" value="MurB_C"/>
    <property type="match status" value="1"/>
</dbReference>
<gene>
    <name evidence="17" type="primary">murB</name>
    <name evidence="19" type="ORF">F4554_004527</name>
</gene>
<dbReference type="PANTHER" id="PTHR21071:SF4">
    <property type="entry name" value="UDP-N-ACETYLENOLPYRUVOYLGLUCOSAMINE REDUCTASE"/>
    <property type="match status" value="1"/>
</dbReference>
<evidence type="ECO:0000256" key="4">
    <source>
        <dbReference type="ARBA" id="ARBA00004752"/>
    </source>
</evidence>
<dbReference type="InterPro" id="IPR016169">
    <property type="entry name" value="FAD-bd_PCMH_sub2"/>
</dbReference>
<evidence type="ECO:0000256" key="13">
    <source>
        <dbReference type="ARBA" id="ARBA00023002"/>
    </source>
</evidence>